<keyword evidence="2" id="KW-1185">Reference proteome</keyword>
<organism evidence="2 3">
    <name type="scientific">Plectus sambesii</name>
    <dbReference type="NCBI Taxonomy" id="2011161"/>
    <lineage>
        <taxon>Eukaryota</taxon>
        <taxon>Metazoa</taxon>
        <taxon>Ecdysozoa</taxon>
        <taxon>Nematoda</taxon>
        <taxon>Chromadorea</taxon>
        <taxon>Plectida</taxon>
        <taxon>Plectina</taxon>
        <taxon>Plectoidea</taxon>
        <taxon>Plectidae</taxon>
        <taxon>Plectus</taxon>
    </lineage>
</organism>
<evidence type="ECO:0000256" key="1">
    <source>
        <dbReference type="SAM" id="MobiDB-lite"/>
    </source>
</evidence>
<evidence type="ECO:0000313" key="2">
    <source>
        <dbReference type="Proteomes" id="UP000887566"/>
    </source>
</evidence>
<name>A0A914VUD9_9BILA</name>
<accession>A0A914VUD9</accession>
<feature type="region of interest" description="Disordered" evidence="1">
    <location>
        <begin position="105"/>
        <end position="128"/>
    </location>
</feature>
<reference evidence="3" key="1">
    <citation type="submission" date="2022-11" db="UniProtKB">
        <authorList>
            <consortium name="WormBaseParasite"/>
        </authorList>
    </citation>
    <scope>IDENTIFICATION</scope>
</reference>
<evidence type="ECO:0000313" key="3">
    <source>
        <dbReference type="WBParaSite" id="PSAMB.scaffold248size61541.g3715.t1"/>
    </source>
</evidence>
<protein>
    <submittedName>
        <fullName evidence="3">Uncharacterized protein</fullName>
    </submittedName>
</protein>
<dbReference type="Proteomes" id="UP000887566">
    <property type="component" value="Unplaced"/>
</dbReference>
<sequence>MRVLAEQIASSALSSDHNHRSTTKTENTMDAHPQQVNHAMWHRSALDMKNSNAAAGHDSMSVPRQAVNEASSGRFVTLDEVMDHANRYLHNSDGFERAQYMKEMTMEEGGSSGARRDSLGSPSDIEQPSTLDTIMQHQNRILHHSDGFLRDDYMKEKSSSRHHGIMDDTEGSSIFS</sequence>
<proteinExistence type="predicted"/>
<dbReference type="WBParaSite" id="PSAMB.scaffold248size61541.g3715.t1">
    <property type="protein sequence ID" value="PSAMB.scaffold248size61541.g3715.t1"/>
    <property type="gene ID" value="PSAMB.scaffold248size61541.g3715"/>
</dbReference>
<dbReference type="AlphaFoldDB" id="A0A914VUD9"/>
<feature type="region of interest" description="Disordered" evidence="1">
    <location>
        <begin position="1"/>
        <end position="32"/>
    </location>
</feature>
<feature type="region of interest" description="Disordered" evidence="1">
    <location>
        <begin position="156"/>
        <end position="176"/>
    </location>
</feature>